<reference evidence="5 7" key="1">
    <citation type="submission" date="2018-09" db="EMBL/GenBank/DDBJ databases">
        <title>Genomic investigation of the strawberry pathogen Phytophthora fragariae indicates pathogenicity is determined by transcriptional variation in three key races.</title>
        <authorList>
            <person name="Adams T.M."/>
            <person name="Armitage A.D."/>
            <person name="Sobczyk M.K."/>
            <person name="Bates H.J."/>
            <person name="Dunwell J.M."/>
            <person name="Nellist C.F."/>
            <person name="Harrison R.J."/>
        </authorList>
    </citation>
    <scope>NUCLEOTIDE SEQUENCE [LARGE SCALE GENOMIC DNA]</scope>
    <source>
        <strain evidence="2 5">SCRP249</strain>
        <strain evidence="3 7">SCRP324</strain>
        <strain evidence="4 6">SCRP333</strain>
    </source>
</reference>
<dbReference type="Proteomes" id="UP000435112">
    <property type="component" value="Unassembled WGS sequence"/>
</dbReference>
<evidence type="ECO:0000313" key="4">
    <source>
        <dbReference type="EMBL" id="KAE9350678.1"/>
    </source>
</evidence>
<evidence type="ECO:0000313" key="5">
    <source>
        <dbReference type="Proteomes" id="UP000429607"/>
    </source>
</evidence>
<evidence type="ECO:0000313" key="2">
    <source>
        <dbReference type="EMBL" id="KAE9045144.1"/>
    </source>
</evidence>
<protein>
    <submittedName>
        <fullName evidence="2">Uncharacterized protein</fullName>
    </submittedName>
</protein>
<gene>
    <name evidence="2" type="ORF">PR001_g5081</name>
    <name evidence="3" type="ORF">PR002_g2209</name>
    <name evidence="4" type="ORF">PR003_g5266</name>
</gene>
<dbReference type="Proteomes" id="UP000434957">
    <property type="component" value="Unassembled WGS sequence"/>
</dbReference>
<feature type="region of interest" description="Disordered" evidence="1">
    <location>
        <begin position="64"/>
        <end position="89"/>
    </location>
</feature>
<dbReference type="EMBL" id="QXFU01000072">
    <property type="protein sequence ID" value="KAE9045472.1"/>
    <property type="molecule type" value="Genomic_DNA"/>
</dbReference>
<accession>A0A6A3NV83</accession>
<feature type="region of interest" description="Disordered" evidence="1">
    <location>
        <begin position="1"/>
        <end position="49"/>
    </location>
</feature>
<feature type="compositionally biased region" description="Low complexity" evidence="1">
    <location>
        <begin position="21"/>
        <end position="44"/>
    </location>
</feature>
<comment type="caution">
    <text evidence="2">The sequence shown here is derived from an EMBL/GenBank/DDBJ whole genome shotgun (WGS) entry which is preliminary data.</text>
</comment>
<organism evidence="2 5">
    <name type="scientific">Phytophthora rubi</name>
    <dbReference type="NCBI Taxonomy" id="129364"/>
    <lineage>
        <taxon>Eukaryota</taxon>
        <taxon>Sar</taxon>
        <taxon>Stramenopiles</taxon>
        <taxon>Oomycota</taxon>
        <taxon>Peronosporomycetes</taxon>
        <taxon>Peronosporales</taxon>
        <taxon>Peronosporaceae</taxon>
        <taxon>Phytophthora</taxon>
    </lineage>
</organism>
<keyword evidence="6" id="KW-1185">Reference proteome</keyword>
<dbReference type="Proteomes" id="UP000429607">
    <property type="component" value="Unassembled WGS sequence"/>
</dbReference>
<dbReference type="EMBL" id="QXFT01000215">
    <property type="protein sequence ID" value="KAE9350678.1"/>
    <property type="molecule type" value="Genomic_DNA"/>
</dbReference>
<dbReference type="AlphaFoldDB" id="A0A6A3NV83"/>
<evidence type="ECO:0000313" key="3">
    <source>
        <dbReference type="EMBL" id="KAE9045472.1"/>
    </source>
</evidence>
<evidence type="ECO:0000256" key="1">
    <source>
        <dbReference type="SAM" id="MobiDB-lite"/>
    </source>
</evidence>
<sequence length="100" mass="9920">MAASPADSLAAGMRSPASVYSRSPSATAARVVAASPPVSPPATTDLSTPPLVAVWPTAQADFERAPSAALAPDTADPAGEASYGDSQRRRGACVGRIGAL</sequence>
<dbReference type="EMBL" id="QXFV01000221">
    <property type="protein sequence ID" value="KAE9045144.1"/>
    <property type="molecule type" value="Genomic_DNA"/>
</dbReference>
<proteinExistence type="predicted"/>
<evidence type="ECO:0000313" key="7">
    <source>
        <dbReference type="Proteomes" id="UP000435112"/>
    </source>
</evidence>
<evidence type="ECO:0000313" key="6">
    <source>
        <dbReference type="Proteomes" id="UP000434957"/>
    </source>
</evidence>
<name>A0A6A3NV83_9STRA</name>